<dbReference type="OrthoDB" id="202470at2759"/>
<dbReference type="GO" id="GO:0016853">
    <property type="term" value="F:isomerase activity"/>
    <property type="evidence" value="ECO:0007669"/>
    <property type="project" value="UniProtKB-KW"/>
</dbReference>
<protein>
    <recommendedName>
        <fullName evidence="3">GDP-L-fucose synthase</fullName>
        <ecNumber evidence="3">1.1.1.271</ecNumber>
    </recommendedName>
</protein>
<gene>
    <name evidence="8" type="ORF">Acr_10g0009980</name>
</gene>
<evidence type="ECO:0000256" key="3">
    <source>
        <dbReference type="ARBA" id="ARBA00012371"/>
    </source>
</evidence>
<dbReference type="Pfam" id="PF01370">
    <property type="entry name" value="Epimerase"/>
    <property type="match status" value="1"/>
</dbReference>
<dbReference type="PANTHER" id="PTHR43238">
    <property type="entry name" value="GDP-L-FUCOSE SYNTHASE"/>
    <property type="match status" value="1"/>
</dbReference>
<keyword evidence="6" id="KW-0413">Isomerase</keyword>
<dbReference type="EC" id="1.1.1.271" evidence="3"/>
<dbReference type="CDD" id="cd05239">
    <property type="entry name" value="GDP_FS_SDR_e"/>
    <property type="match status" value="1"/>
</dbReference>
<comment type="caution">
    <text evidence="8">The sequence shown here is derived from an EMBL/GenBank/DDBJ whole genome shotgun (WGS) entry which is preliminary data.</text>
</comment>
<feature type="domain" description="NAD-dependent epimerase/dehydratase" evidence="7">
    <location>
        <begin position="63"/>
        <end position="263"/>
    </location>
</feature>
<accession>A0A7J0FAH2</accession>
<evidence type="ECO:0000313" key="8">
    <source>
        <dbReference type="EMBL" id="GFY95613.1"/>
    </source>
</evidence>
<keyword evidence="4" id="KW-0521">NADP</keyword>
<evidence type="ECO:0000256" key="4">
    <source>
        <dbReference type="ARBA" id="ARBA00022857"/>
    </source>
</evidence>
<comment type="similarity">
    <text evidence="2">Belongs to the NAD(P)-dependent epimerase/dehydratase family. Fucose synthase subfamily.</text>
</comment>
<evidence type="ECO:0000256" key="2">
    <source>
        <dbReference type="ARBA" id="ARBA00005959"/>
    </source>
</evidence>
<dbReference type="PANTHER" id="PTHR43238:SF1">
    <property type="entry name" value="GDP-L-FUCOSE SYNTHASE"/>
    <property type="match status" value="1"/>
</dbReference>
<dbReference type="Gene3D" id="3.90.25.10">
    <property type="entry name" value="UDP-galactose 4-epimerase, domain 1"/>
    <property type="match status" value="1"/>
</dbReference>
<evidence type="ECO:0000259" key="7">
    <source>
        <dbReference type="Pfam" id="PF01370"/>
    </source>
</evidence>
<dbReference type="InterPro" id="IPR036291">
    <property type="entry name" value="NAD(P)-bd_dom_sf"/>
</dbReference>
<dbReference type="Proteomes" id="UP000585474">
    <property type="component" value="Unassembled WGS sequence"/>
</dbReference>
<organism evidence="8 9">
    <name type="scientific">Actinidia rufa</name>
    <dbReference type="NCBI Taxonomy" id="165716"/>
    <lineage>
        <taxon>Eukaryota</taxon>
        <taxon>Viridiplantae</taxon>
        <taxon>Streptophyta</taxon>
        <taxon>Embryophyta</taxon>
        <taxon>Tracheophyta</taxon>
        <taxon>Spermatophyta</taxon>
        <taxon>Magnoliopsida</taxon>
        <taxon>eudicotyledons</taxon>
        <taxon>Gunneridae</taxon>
        <taxon>Pentapetalae</taxon>
        <taxon>asterids</taxon>
        <taxon>Ericales</taxon>
        <taxon>Actinidiaceae</taxon>
        <taxon>Actinidia</taxon>
    </lineage>
</organism>
<dbReference type="GO" id="GO:0050577">
    <property type="term" value="F:GDP-L-fucose synthase activity"/>
    <property type="evidence" value="ECO:0007669"/>
    <property type="project" value="UniProtKB-EC"/>
</dbReference>
<evidence type="ECO:0000256" key="6">
    <source>
        <dbReference type="ARBA" id="ARBA00023235"/>
    </source>
</evidence>
<evidence type="ECO:0000256" key="1">
    <source>
        <dbReference type="ARBA" id="ARBA00004883"/>
    </source>
</evidence>
<dbReference type="SUPFAM" id="SSF51735">
    <property type="entry name" value="NAD(P)-binding Rossmann-fold domains"/>
    <property type="match status" value="1"/>
</dbReference>
<dbReference type="GO" id="GO:0042351">
    <property type="term" value="P:'de novo' GDP-L-fucose biosynthetic process"/>
    <property type="evidence" value="ECO:0007669"/>
    <property type="project" value="UniProtKB-UniPathway"/>
</dbReference>
<dbReference type="InterPro" id="IPR028614">
    <property type="entry name" value="GDP_fucose/colitose_synth"/>
</dbReference>
<proteinExistence type="inferred from homology"/>
<keyword evidence="5" id="KW-0560">Oxidoreductase</keyword>
<name>A0A7J0FAH2_9ERIC</name>
<dbReference type="InterPro" id="IPR001509">
    <property type="entry name" value="Epimerase_deHydtase"/>
</dbReference>
<dbReference type="Gene3D" id="3.40.50.720">
    <property type="entry name" value="NAD(P)-binding Rossmann-like Domain"/>
    <property type="match status" value="1"/>
</dbReference>
<reference evidence="8 9" key="1">
    <citation type="submission" date="2019-07" db="EMBL/GenBank/DDBJ databases">
        <title>De Novo Assembly of kiwifruit Actinidia rufa.</title>
        <authorList>
            <person name="Sugita-Konishi S."/>
            <person name="Sato K."/>
            <person name="Mori E."/>
            <person name="Abe Y."/>
            <person name="Kisaki G."/>
            <person name="Hamano K."/>
            <person name="Suezawa K."/>
            <person name="Otani M."/>
            <person name="Fukuda T."/>
            <person name="Manabe T."/>
            <person name="Gomi K."/>
            <person name="Tabuchi M."/>
            <person name="Akimitsu K."/>
            <person name="Kataoka I."/>
        </authorList>
    </citation>
    <scope>NUCLEOTIDE SEQUENCE [LARGE SCALE GENOMIC DNA]</scope>
    <source>
        <strain evidence="9">cv. Fuchu</strain>
    </source>
</reference>
<evidence type="ECO:0000313" key="9">
    <source>
        <dbReference type="Proteomes" id="UP000585474"/>
    </source>
</evidence>
<comment type="pathway">
    <text evidence="1">Nucleotide-sugar biosynthesis; GDP-L-fucose biosynthesis via de novo pathway; GDP-L-fucose from GDP-alpha-D-mannose: step 2/2.</text>
</comment>
<dbReference type="HAMAP" id="MF_00956">
    <property type="entry name" value="GDP_fucose_synth"/>
    <property type="match status" value="1"/>
</dbReference>
<sequence>MHCCPERVRNFCPVRQKRPDVGLSFTLSICAQDERPQLWPPRPRRIPRLYHLGFTNLLLRSHSDLNLTNQSAVDAFFAAEKPQFVILAGAKVGGIHANATFPADFIAVNLQIQTNVIDSAHRHGVTKLLFLGSSCIYPKFAPQPIPESALLTGPFEPTNKWYAVAKIAGIKMCQAYRIQYGWDAISAIPTNLYGPNDNFHPENSHVLPALVRRFHEAKVSGVKEVVVWGTGSPLREFLHADDLADAVVFLLERYSGLGHVNVGSGKEVTIKELAELVKEVVGFEGDLIWDASKPDGTPRKLMDSSMLAGLGWVPKISLRDGLVDTYKWYVENVKQ</sequence>
<dbReference type="EMBL" id="BJWL01000010">
    <property type="protein sequence ID" value="GFY95613.1"/>
    <property type="molecule type" value="Genomic_DNA"/>
</dbReference>
<evidence type="ECO:0000256" key="5">
    <source>
        <dbReference type="ARBA" id="ARBA00023002"/>
    </source>
</evidence>
<dbReference type="AlphaFoldDB" id="A0A7J0FAH2"/>
<keyword evidence="9" id="KW-1185">Reference proteome</keyword>
<dbReference type="UniPathway" id="UPA00128">
    <property type="reaction ID" value="UER00191"/>
</dbReference>